<feature type="domain" description="O-antigen ligase-related" evidence="6">
    <location>
        <begin position="184"/>
        <end position="303"/>
    </location>
</feature>
<feature type="transmembrane region" description="Helical" evidence="5">
    <location>
        <begin position="80"/>
        <end position="97"/>
    </location>
</feature>
<comment type="caution">
    <text evidence="7">The sequence shown here is derived from an EMBL/GenBank/DDBJ whole genome shotgun (WGS) entry which is preliminary data.</text>
</comment>
<reference evidence="7 8" key="1">
    <citation type="submission" date="2019-02" db="EMBL/GenBank/DDBJ databases">
        <title>Dyella amyloliquefaciens sp. nov., isolated from forest soil.</title>
        <authorList>
            <person name="Gao Z.-H."/>
            <person name="Qiu L.-H."/>
        </authorList>
    </citation>
    <scope>NUCLEOTIDE SEQUENCE [LARGE SCALE GENOMIC DNA]</scope>
    <source>
        <strain evidence="7 8">KACC 12747</strain>
    </source>
</reference>
<dbReference type="AlphaFoldDB" id="A0A4R0YL25"/>
<dbReference type="InterPro" id="IPR051533">
    <property type="entry name" value="WaaL-like"/>
</dbReference>
<feature type="transmembrane region" description="Helical" evidence="5">
    <location>
        <begin position="154"/>
        <end position="173"/>
    </location>
</feature>
<feature type="transmembrane region" description="Helical" evidence="5">
    <location>
        <begin position="339"/>
        <end position="357"/>
    </location>
</feature>
<evidence type="ECO:0000256" key="5">
    <source>
        <dbReference type="SAM" id="Phobius"/>
    </source>
</evidence>
<comment type="subcellular location">
    <subcellularLocation>
        <location evidence="1">Membrane</location>
        <topology evidence="1">Multi-pass membrane protein</topology>
    </subcellularLocation>
</comment>
<proteinExistence type="predicted"/>
<evidence type="ECO:0000256" key="1">
    <source>
        <dbReference type="ARBA" id="ARBA00004141"/>
    </source>
</evidence>
<feature type="transmembrane region" description="Helical" evidence="5">
    <location>
        <begin position="362"/>
        <end position="378"/>
    </location>
</feature>
<feature type="transmembrane region" description="Helical" evidence="5">
    <location>
        <begin position="296"/>
        <end position="319"/>
    </location>
</feature>
<evidence type="ECO:0000259" key="6">
    <source>
        <dbReference type="Pfam" id="PF04932"/>
    </source>
</evidence>
<gene>
    <name evidence="7" type="ORF">EZM97_35530</name>
</gene>
<dbReference type="Proteomes" id="UP000291822">
    <property type="component" value="Unassembled WGS sequence"/>
</dbReference>
<dbReference type="InterPro" id="IPR007016">
    <property type="entry name" value="O-antigen_ligase-rel_domated"/>
</dbReference>
<evidence type="ECO:0000256" key="2">
    <source>
        <dbReference type="ARBA" id="ARBA00022692"/>
    </source>
</evidence>
<dbReference type="EMBL" id="SJTG01000007">
    <property type="protein sequence ID" value="TCI06229.1"/>
    <property type="molecule type" value="Genomic_DNA"/>
</dbReference>
<feature type="transmembrane region" description="Helical" evidence="5">
    <location>
        <begin position="26"/>
        <end position="42"/>
    </location>
</feature>
<keyword evidence="7" id="KW-0436">Ligase</keyword>
<keyword evidence="3 5" id="KW-1133">Transmembrane helix</keyword>
<dbReference type="GO" id="GO:0016874">
    <property type="term" value="F:ligase activity"/>
    <property type="evidence" value="ECO:0007669"/>
    <property type="project" value="UniProtKB-KW"/>
</dbReference>
<accession>A0A4R0YL25</accession>
<keyword evidence="8" id="KW-1185">Reference proteome</keyword>
<dbReference type="Pfam" id="PF04932">
    <property type="entry name" value="Wzy_C"/>
    <property type="match status" value="1"/>
</dbReference>
<dbReference type="PANTHER" id="PTHR37422">
    <property type="entry name" value="TEICHURONIC ACID BIOSYNTHESIS PROTEIN TUAE"/>
    <property type="match status" value="1"/>
</dbReference>
<dbReference type="GO" id="GO:0016020">
    <property type="term" value="C:membrane"/>
    <property type="evidence" value="ECO:0007669"/>
    <property type="project" value="UniProtKB-SubCell"/>
</dbReference>
<dbReference type="RefSeq" id="WP_131152656.1">
    <property type="nucleotide sequence ID" value="NZ_SJTG01000007.1"/>
</dbReference>
<protein>
    <submittedName>
        <fullName evidence="7">O-antigen ligase domain-containing protein</fullName>
    </submittedName>
</protein>
<evidence type="ECO:0000313" key="7">
    <source>
        <dbReference type="EMBL" id="TCI06229.1"/>
    </source>
</evidence>
<organism evidence="7 8">
    <name type="scientific">Dyella soli</name>
    <dbReference type="NCBI Taxonomy" id="522319"/>
    <lineage>
        <taxon>Bacteria</taxon>
        <taxon>Pseudomonadati</taxon>
        <taxon>Pseudomonadota</taxon>
        <taxon>Gammaproteobacteria</taxon>
        <taxon>Lysobacterales</taxon>
        <taxon>Rhodanobacteraceae</taxon>
        <taxon>Dyella</taxon>
    </lineage>
</organism>
<feature type="transmembrane region" description="Helical" evidence="5">
    <location>
        <begin position="398"/>
        <end position="417"/>
    </location>
</feature>
<feature type="transmembrane region" description="Helical" evidence="5">
    <location>
        <begin position="54"/>
        <end position="74"/>
    </location>
</feature>
<evidence type="ECO:0000256" key="3">
    <source>
        <dbReference type="ARBA" id="ARBA00022989"/>
    </source>
</evidence>
<evidence type="ECO:0000313" key="8">
    <source>
        <dbReference type="Proteomes" id="UP000291822"/>
    </source>
</evidence>
<sequence>MFLLILLYLVLTIIRPQDYLPGLENVPLLPAVLGLAFASWMFSRDRTFAAPQFVLLPAFLVVLMLSQATNGWVGGMLDELSRFGPAVAAFFIFAAACTSRKRVVTSMRVFVLCSVVLALHSIQQAQTGVGWTGIPLGEEGRVQYVGIFNDPNDLGLLFVATLPMAFFLARQAGALMKLAWWSGAALMLYGVYLTNSRGAMLAVLVVAGIYIWHKRGLFTAGTLGLVGLVAMQALSSRMTELDAGEESANGRVEAWYEGLHMFLENPVFGVGAGNFTDYNELTAHNSFVLVLAETGFVGYIIWLAFVGYGFWMMLSVMRYRPGATMDAAQASDLVFEKRLALTLLLSLCGLFAAAFFLSRSYMIVLYLIAAMVTGYYVGARRRLPELPSFSLAEGWWRWVPASMGSITALYVLVAILLRTAK</sequence>
<evidence type="ECO:0000256" key="4">
    <source>
        <dbReference type="ARBA" id="ARBA00023136"/>
    </source>
</evidence>
<dbReference type="PANTHER" id="PTHR37422:SF13">
    <property type="entry name" value="LIPOPOLYSACCHARIDE BIOSYNTHESIS PROTEIN PA4999-RELATED"/>
    <property type="match status" value="1"/>
</dbReference>
<keyword evidence="2 5" id="KW-0812">Transmembrane</keyword>
<name>A0A4R0YL25_9GAMM</name>
<feature type="transmembrane region" description="Helical" evidence="5">
    <location>
        <begin position="185"/>
        <end position="211"/>
    </location>
</feature>
<keyword evidence="4 5" id="KW-0472">Membrane</keyword>